<dbReference type="GO" id="GO:0007015">
    <property type="term" value="P:actin filament organization"/>
    <property type="evidence" value="ECO:0007669"/>
    <property type="project" value="TreeGrafter"/>
</dbReference>
<gene>
    <name evidence="3" type="ORF">GSONMT00006583001</name>
</gene>
<organism evidence="3 4">
    <name type="scientific">Oncorhynchus mykiss</name>
    <name type="common">Rainbow trout</name>
    <name type="synonym">Salmo gairdneri</name>
    <dbReference type="NCBI Taxonomy" id="8022"/>
    <lineage>
        <taxon>Eukaryota</taxon>
        <taxon>Metazoa</taxon>
        <taxon>Chordata</taxon>
        <taxon>Craniata</taxon>
        <taxon>Vertebrata</taxon>
        <taxon>Euteleostomi</taxon>
        <taxon>Actinopterygii</taxon>
        <taxon>Neopterygii</taxon>
        <taxon>Teleostei</taxon>
        <taxon>Protacanthopterygii</taxon>
        <taxon>Salmoniformes</taxon>
        <taxon>Salmonidae</taxon>
        <taxon>Salmoninae</taxon>
        <taxon>Oncorhynchus</taxon>
    </lineage>
</organism>
<feature type="compositionally biased region" description="Low complexity" evidence="1">
    <location>
        <begin position="381"/>
        <end position="394"/>
    </location>
</feature>
<sequence>MDMPFKYIVSLCVCVCFFFVSSGNGWAKGPCCCLPGDFKALQHYLWDCIVEVHGRAKGIESITVTAGSAGGTRSGRPEEREGVVSQRKGDGGAPTSEEPESVSLKERMAMYQAAVSKKEASSSSATVMEESEACSLPGGLASVKKQFESQEYASSSQSQTSVTQVHVEKRSVQEVSSSQEVTVRSSVREVIPTTQQVAYFHDQEVTHDQRVQQSNAASSYENHYDETVKVIGGEDLPKVSTQALKQQYEKTIEQATPGKQIKIDLDYNQFQWAPVNQSSSAAASYESSSTVKQSSKASAATSYETSSTMRTGAVSSSTAASASSNIRTGAVSSSTAASASSNIRTGVVSSSTAASVSSNIRTGAVSSSTPALASSNMRTGAVSSSTAASSNIRT</sequence>
<feature type="non-terminal residue" evidence="3">
    <location>
        <position position="394"/>
    </location>
</feature>
<feature type="region of interest" description="Disordered" evidence="1">
    <location>
        <begin position="285"/>
        <end position="326"/>
    </location>
</feature>
<dbReference type="PANTHER" id="PTHR22591">
    <property type="entry name" value="XIN"/>
    <property type="match status" value="1"/>
</dbReference>
<dbReference type="GO" id="GO:0051015">
    <property type="term" value="F:actin filament binding"/>
    <property type="evidence" value="ECO:0007669"/>
    <property type="project" value="TreeGrafter"/>
</dbReference>
<evidence type="ECO:0000256" key="2">
    <source>
        <dbReference type="SAM" id="SignalP"/>
    </source>
</evidence>
<proteinExistence type="predicted"/>
<dbReference type="InterPro" id="IPR030072">
    <property type="entry name" value="XIRP1/XIRP2"/>
</dbReference>
<dbReference type="GO" id="GO:0001725">
    <property type="term" value="C:stress fiber"/>
    <property type="evidence" value="ECO:0007669"/>
    <property type="project" value="TreeGrafter"/>
</dbReference>
<feature type="chain" id="PRO_5001592676" evidence="2">
    <location>
        <begin position="28"/>
        <end position="394"/>
    </location>
</feature>
<feature type="compositionally biased region" description="Polar residues" evidence="1">
    <location>
        <begin position="359"/>
        <end position="378"/>
    </location>
</feature>
<reference evidence="3" key="2">
    <citation type="submission" date="2014-03" db="EMBL/GenBank/DDBJ databases">
        <authorList>
            <person name="Genoscope - CEA"/>
        </authorList>
    </citation>
    <scope>NUCLEOTIDE SEQUENCE</scope>
</reference>
<dbReference type="STRING" id="8022.A0A060YW86"/>
<dbReference type="EMBL" id="FR914767">
    <property type="protein sequence ID" value="CDQ93265.1"/>
    <property type="molecule type" value="Genomic_DNA"/>
</dbReference>
<evidence type="ECO:0000256" key="1">
    <source>
        <dbReference type="SAM" id="MobiDB-lite"/>
    </source>
</evidence>
<protein>
    <submittedName>
        <fullName evidence="3">Uncharacterized protein</fullName>
    </submittedName>
</protein>
<feature type="compositionally biased region" description="Basic and acidic residues" evidence="1">
    <location>
        <begin position="75"/>
        <end position="90"/>
    </location>
</feature>
<accession>A0A060YW86</accession>
<dbReference type="PANTHER" id="PTHR22591:SF1">
    <property type="entry name" value="XIN ACTIN-BINDING REPEAT-CONTAINING PROTEIN 2"/>
    <property type="match status" value="1"/>
</dbReference>
<evidence type="ECO:0000313" key="4">
    <source>
        <dbReference type="Proteomes" id="UP000193380"/>
    </source>
</evidence>
<name>A0A060YW86_ONCMY</name>
<feature type="signal peptide" evidence="2">
    <location>
        <begin position="1"/>
        <end position="27"/>
    </location>
</feature>
<feature type="region of interest" description="Disordered" evidence="1">
    <location>
        <begin position="66"/>
        <end position="103"/>
    </location>
</feature>
<dbReference type="PaxDb" id="8022-A0A060YW86"/>
<dbReference type="AlphaFoldDB" id="A0A060YW86"/>
<reference evidence="3" key="1">
    <citation type="journal article" date="2014" name="Nat. Commun.">
        <title>The rainbow trout genome provides novel insights into evolution after whole-genome duplication in vertebrates.</title>
        <authorList>
            <person name="Berthelot C."/>
            <person name="Brunet F."/>
            <person name="Chalopin D."/>
            <person name="Juanchich A."/>
            <person name="Bernard M."/>
            <person name="Noel B."/>
            <person name="Bento P."/>
            <person name="Da Silva C."/>
            <person name="Labadie K."/>
            <person name="Alberti A."/>
            <person name="Aury J.M."/>
            <person name="Louis A."/>
            <person name="Dehais P."/>
            <person name="Bardou P."/>
            <person name="Montfort J."/>
            <person name="Klopp C."/>
            <person name="Cabau C."/>
            <person name="Gaspin C."/>
            <person name="Thorgaard G.H."/>
            <person name="Boussaha M."/>
            <person name="Quillet E."/>
            <person name="Guyomard R."/>
            <person name="Galiana D."/>
            <person name="Bobe J."/>
            <person name="Volff J.N."/>
            <person name="Genet C."/>
            <person name="Wincker P."/>
            <person name="Jaillon O."/>
            <person name="Roest Crollius H."/>
            <person name="Guiguen Y."/>
        </authorList>
    </citation>
    <scope>NUCLEOTIDE SEQUENCE [LARGE SCALE GENOMIC DNA]</scope>
</reference>
<dbReference type="GO" id="GO:0005925">
    <property type="term" value="C:focal adhesion"/>
    <property type="evidence" value="ECO:0007669"/>
    <property type="project" value="TreeGrafter"/>
</dbReference>
<feature type="region of interest" description="Disordered" evidence="1">
    <location>
        <begin position="355"/>
        <end position="394"/>
    </location>
</feature>
<dbReference type="Proteomes" id="UP000193380">
    <property type="component" value="Unassembled WGS sequence"/>
</dbReference>
<keyword evidence="2" id="KW-0732">Signal</keyword>
<evidence type="ECO:0000313" key="3">
    <source>
        <dbReference type="EMBL" id="CDQ93265.1"/>
    </source>
</evidence>